<dbReference type="SUPFAM" id="SSF103481">
    <property type="entry name" value="Multidrug resistance efflux transporter EmrE"/>
    <property type="match status" value="1"/>
</dbReference>
<evidence type="ECO:0000313" key="3">
    <source>
        <dbReference type="EMBL" id="QHT71927.1"/>
    </source>
</evidence>
<feature type="domain" description="EamA" evidence="2">
    <location>
        <begin position="4"/>
        <end position="139"/>
    </location>
</feature>
<dbReference type="Gene3D" id="1.10.3730.20">
    <property type="match status" value="1"/>
</dbReference>
<dbReference type="Proteomes" id="UP000480178">
    <property type="component" value="Chromosome"/>
</dbReference>
<dbReference type="GO" id="GO:0016020">
    <property type="term" value="C:membrane"/>
    <property type="evidence" value="ECO:0007669"/>
    <property type="project" value="InterPro"/>
</dbReference>
<name>A0A6C0GVM8_9BACT</name>
<dbReference type="InterPro" id="IPR037185">
    <property type="entry name" value="EmrE-like"/>
</dbReference>
<gene>
    <name evidence="3" type="ORF">GXP67_07655</name>
</gene>
<keyword evidence="4" id="KW-1185">Reference proteome</keyword>
<evidence type="ECO:0000313" key="4">
    <source>
        <dbReference type="Proteomes" id="UP000480178"/>
    </source>
</evidence>
<keyword evidence="1" id="KW-0812">Transmembrane</keyword>
<feature type="transmembrane region" description="Helical" evidence="1">
    <location>
        <begin position="32"/>
        <end position="56"/>
    </location>
</feature>
<reference evidence="3 4" key="1">
    <citation type="submission" date="2020-01" db="EMBL/GenBank/DDBJ databases">
        <authorList>
            <person name="Kim M.K."/>
        </authorList>
    </citation>
    <scope>NUCLEOTIDE SEQUENCE [LARGE SCALE GENOMIC DNA]</scope>
    <source>
        <strain evidence="3 4">172606-1</strain>
    </source>
</reference>
<dbReference type="KEGG" id="rhoz:GXP67_07655"/>
<organism evidence="3 4">
    <name type="scientific">Rhodocytophaga rosea</name>
    <dbReference type="NCBI Taxonomy" id="2704465"/>
    <lineage>
        <taxon>Bacteria</taxon>
        <taxon>Pseudomonadati</taxon>
        <taxon>Bacteroidota</taxon>
        <taxon>Cytophagia</taxon>
        <taxon>Cytophagales</taxon>
        <taxon>Rhodocytophagaceae</taxon>
        <taxon>Rhodocytophaga</taxon>
    </lineage>
</organism>
<accession>A0A6C0GVM8</accession>
<feature type="transmembrane region" description="Helical" evidence="1">
    <location>
        <begin position="68"/>
        <end position="88"/>
    </location>
</feature>
<dbReference type="AlphaFoldDB" id="A0A6C0GVM8"/>
<evidence type="ECO:0000259" key="2">
    <source>
        <dbReference type="Pfam" id="PF00892"/>
    </source>
</evidence>
<feature type="transmembrane region" description="Helical" evidence="1">
    <location>
        <begin position="94"/>
        <end position="115"/>
    </location>
</feature>
<dbReference type="InterPro" id="IPR000620">
    <property type="entry name" value="EamA_dom"/>
</dbReference>
<protein>
    <submittedName>
        <fullName evidence="3">EamA family transporter</fullName>
    </submittedName>
</protein>
<evidence type="ECO:0000256" key="1">
    <source>
        <dbReference type="SAM" id="Phobius"/>
    </source>
</evidence>
<keyword evidence="1" id="KW-1133">Transmembrane helix</keyword>
<dbReference type="EMBL" id="CP048222">
    <property type="protein sequence ID" value="QHT71927.1"/>
    <property type="molecule type" value="Genomic_DNA"/>
</dbReference>
<feature type="transmembrane region" description="Helical" evidence="1">
    <location>
        <begin position="122"/>
        <end position="140"/>
    </location>
</feature>
<proteinExistence type="predicted"/>
<keyword evidence="1" id="KW-0472">Membrane</keyword>
<dbReference type="Pfam" id="PF00892">
    <property type="entry name" value="EamA"/>
    <property type="match status" value="1"/>
</dbReference>
<sequence>MEKWKLFAVTSMLFAGLTSVIAKFGMKELSSDVALAIRTIVVFGIVTLNAFLLNDAVAQIRQAPKSNLIFLTISGITTSLSWIFYYRAMKEGQVSYVASIDKASIVVTILLSFLLLKEPVTAKILIGAGFIITGMIILAWK</sequence>